<evidence type="ECO:0000313" key="2">
    <source>
        <dbReference type="Proteomes" id="UP000230423"/>
    </source>
</evidence>
<proteinExistence type="predicted"/>
<name>A0A2G9UKJ5_TELCI</name>
<dbReference type="OrthoDB" id="10457261at2759"/>
<keyword evidence="2" id="KW-1185">Reference proteome</keyword>
<accession>A0A2G9UKJ5</accession>
<evidence type="ECO:0000313" key="1">
    <source>
        <dbReference type="EMBL" id="PIO70788.1"/>
    </source>
</evidence>
<dbReference type="Proteomes" id="UP000230423">
    <property type="component" value="Unassembled WGS sequence"/>
</dbReference>
<sequence length="70" mass="7963">MERFGVAPIVDKMCESRLRRHGHVLRANDDRVRKIGLGLDVPRKRLRGRSKHRRLLQIRGSIVPDIGGAA</sequence>
<dbReference type="EMBL" id="KZ346158">
    <property type="protein sequence ID" value="PIO70788.1"/>
    <property type="molecule type" value="Genomic_DNA"/>
</dbReference>
<dbReference type="AlphaFoldDB" id="A0A2G9UKJ5"/>
<reference evidence="1 2" key="1">
    <citation type="submission" date="2015-09" db="EMBL/GenBank/DDBJ databases">
        <title>Draft genome of the parasitic nematode Teladorsagia circumcincta isolate WARC Sus (inbred).</title>
        <authorList>
            <person name="Mitreva M."/>
        </authorList>
    </citation>
    <scope>NUCLEOTIDE SEQUENCE [LARGE SCALE GENOMIC DNA]</scope>
    <source>
        <strain evidence="1 2">S</strain>
    </source>
</reference>
<organism evidence="1 2">
    <name type="scientific">Teladorsagia circumcincta</name>
    <name type="common">Brown stomach worm</name>
    <name type="synonym">Ostertagia circumcincta</name>
    <dbReference type="NCBI Taxonomy" id="45464"/>
    <lineage>
        <taxon>Eukaryota</taxon>
        <taxon>Metazoa</taxon>
        <taxon>Ecdysozoa</taxon>
        <taxon>Nematoda</taxon>
        <taxon>Chromadorea</taxon>
        <taxon>Rhabditida</taxon>
        <taxon>Rhabditina</taxon>
        <taxon>Rhabditomorpha</taxon>
        <taxon>Strongyloidea</taxon>
        <taxon>Trichostrongylidae</taxon>
        <taxon>Teladorsagia</taxon>
    </lineage>
</organism>
<protein>
    <submittedName>
        <fullName evidence="1">Uncharacterized protein</fullName>
    </submittedName>
</protein>
<gene>
    <name evidence="1" type="ORF">TELCIR_07346</name>
</gene>